<comment type="caution">
    <text evidence="2">The sequence shown here is derived from an EMBL/GenBank/DDBJ whole genome shotgun (WGS) entry which is preliminary data.</text>
</comment>
<evidence type="ECO:0000256" key="1">
    <source>
        <dbReference type="SAM" id="MobiDB-lite"/>
    </source>
</evidence>
<evidence type="ECO:0000313" key="3">
    <source>
        <dbReference type="Proteomes" id="UP000824120"/>
    </source>
</evidence>
<accession>A0A9J5XRB5</accession>
<reference evidence="2 3" key="1">
    <citation type="submission" date="2020-09" db="EMBL/GenBank/DDBJ databases">
        <title>De no assembly of potato wild relative species, Solanum commersonii.</title>
        <authorList>
            <person name="Cho K."/>
        </authorList>
    </citation>
    <scope>NUCLEOTIDE SEQUENCE [LARGE SCALE GENOMIC DNA]</scope>
    <source>
        <strain evidence="2">LZ3.2</strain>
        <tissue evidence="2">Leaf</tissue>
    </source>
</reference>
<dbReference type="PANTHER" id="PTHR46519:SF14">
    <property type="entry name" value="RING-TYPE DOMAIN-CONTAINING PROTEIN"/>
    <property type="match status" value="1"/>
</dbReference>
<evidence type="ECO:0000313" key="2">
    <source>
        <dbReference type="EMBL" id="KAG5590745.1"/>
    </source>
</evidence>
<feature type="compositionally biased region" description="Basic and acidic residues" evidence="1">
    <location>
        <begin position="59"/>
        <end position="79"/>
    </location>
</feature>
<dbReference type="OrthoDB" id="6078042at2759"/>
<dbReference type="AlphaFoldDB" id="A0A9J5XRB5"/>
<keyword evidence="3" id="KW-1185">Reference proteome</keyword>
<proteinExistence type="predicted"/>
<sequence>MTSDERTTSDAASELGLLRQSHNKLLGFEFISNVPEKENNDIRNLTENGAAVESGSRGHVREDHEPFHDNDAPRSEASDTHEVYGHSHGLIRSTFEDYEWQVLSSQAEDPQDVVMDHEERNLRQSEAPYELVIEHGESEQMSSSEHNETTNNTTEDMSGSWQEDSANHWRYVSNLLQSVFRESLDQLIQSYIERQGHTFEWYMDGKLSSPDDMEHELLQEYDNHDGPQINSESNSFAMTSLHVEPSLQFIGAMKLTFIFLDNST</sequence>
<gene>
    <name evidence="2" type="ORF">H5410_041259</name>
</gene>
<dbReference type="EMBL" id="JACXVP010000008">
    <property type="protein sequence ID" value="KAG5590745.1"/>
    <property type="molecule type" value="Genomic_DNA"/>
</dbReference>
<dbReference type="Proteomes" id="UP000824120">
    <property type="component" value="Chromosome 8"/>
</dbReference>
<dbReference type="PANTHER" id="PTHR46519">
    <property type="entry name" value="RING/U-BOX SUPERFAMILY PROTEIN"/>
    <property type="match status" value="1"/>
</dbReference>
<feature type="region of interest" description="Disordered" evidence="1">
    <location>
        <begin position="50"/>
        <end position="79"/>
    </location>
</feature>
<feature type="region of interest" description="Disordered" evidence="1">
    <location>
        <begin position="137"/>
        <end position="161"/>
    </location>
</feature>
<protein>
    <submittedName>
        <fullName evidence="2">Uncharacterized protein</fullName>
    </submittedName>
</protein>
<organism evidence="2 3">
    <name type="scientific">Solanum commersonii</name>
    <name type="common">Commerson's wild potato</name>
    <name type="synonym">Commerson's nightshade</name>
    <dbReference type="NCBI Taxonomy" id="4109"/>
    <lineage>
        <taxon>Eukaryota</taxon>
        <taxon>Viridiplantae</taxon>
        <taxon>Streptophyta</taxon>
        <taxon>Embryophyta</taxon>
        <taxon>Tracheophyta</taxon>
        <taxon>Spermatophyta</taxon>
        <taxon>Magnoliopsida</taxon>
        <taxon>eudicotyledons</taxon>
        <taxon>Gunneridae</taxon>
        <taxon>Pentapetalae</taxon>
        <taxon>asterids</taxon>
        <taxon>lamiids</taxon>
        <taxon>Solanales</taxon>
        <taxon>Solanaceae</taxon>
        <taxon>Solanoideae</taxon>
        <taxon>Solaneae</taxon>
        <taxon>Solanum</taxon>
    </lineage>
</organism>
<name>A0A9J5XRB5_SOLCO</name>